<dbReference type="InterPro" id="IPR052350">
    <property type="entry name" value="Metallo-dep_Lactonases"/>
</dbReference>
<dbReference type="PANTHER" id="PTHR43569:SF1">
    <property type="entry name" value="BLL3371 PROTEIN"/>
    <property type="match status" value="1"/>
</dbReference>
<sequence>MTRQNISEENGARTLQRRTCQDTSEEKRAMTHSLAGVVDGIIDTHVHQWDPFTTPRQASPAAKFYRAAPHLVEKAFGKLAPVKQRQLILTPRYVAQPFLPEQYAADAEGVAKVVGAPVVALVHVEAGWQGKEPLAPVEETKWLISLPWGSDGLPDLVAITAHANPTDPHCGTLIDAHLQASPKVTCIRQLAAWHPDPKVLNWFDEPGLLKSRDFLAGFSAIAERGLPFEATVYSGQLPDVEILAHEYPETTIIVSHYATPVGVFGPTGTDTGDTAAKRADIYRTWKDNIAAVAERPNVVAKHSGCAFPQLGFGHSPDGNIGGLEKLQELLQPMVDHVTDSFGPDRVMFGSNFPMDKPNASLPDIIGMLVNVLGPRGEDVLRKVFRDNAMRVYRIDA</sequence>
<dbReference type="InterPro" id="IPR032466">
    <property type="entry name" value="Metal_Hydrolase"/>
</dbReference>
<comment type="similarity">
    <text evidence="1">Belongs to the metallo-dependent hydrolases superfamily.</text>
</comment>
<dbReference type="Proteomes" id="UP000830115">
    <property type="component" value="Chromosome"/>
</dbReference>
<proteinExistence type="inferred from homology"/>
<dbReference type="Pfam" id="PF04909">
    <property type="entry name" value="Amidohydro_2"/>
    <property type="match status" value="1"/>
</dbReference>
<evidence type="ECO:0000313" key="4">
    <source>
        <dbReference type="EMBL" id="UQA91992.1"/>
    </source>
</evidence>
<dbReference type="EMBL" id="CP086322">
    <property type="protein sequence ID" value="UQA91992.1"/>
    <property type="molecule type" value="Genomic_DNA"/>
</dbReference>
<organism evidence="4 5">
    <name type="scientific">Streptomyces halobius</name>
    <dbReference type="NCBI Taxonomy" id="2879846"/>
    <lineage>
        <taxon>Bacteria</taxon>
        <taxon>Bacillati</taxon>
        <taxon>Actinomycetota</taxon>
        <taxon>Actinomycetes</taxon>
        <taxon>Kitasatosporales</taxon>
        <taxon>Streptomycetaceae</taxon>
        <taxon>Streptomyces</taxon>
    </lineage>
</organism>
<feature type="domain" description="Amidohydrolase-related" evidence="3">
    <location>
        <begin position="215"/>
        <end position="394"/>
    </location>
</feature>
<name>A0ABY4M2M2_9ACTN</name>
<accession>A0ABY4M2M2</accession>
<feature type="region of interest" description="Disordered" evidence="2">
    <location>
        <begin position="1"/>
        <end position="28"/>
    </location>
</feature>
<evidence type="ECO:0000313" key="5">
    <source>
        <dbReference type="Proteomes" id="UP000830115"/>
    </source>
</evidence>
<dbReference type="SUPFAM" id="SSF51556">
    <property type="entry name" value="Metallo-dependent hydrolases"/>
    <property type="match status" value="1"/>
</dbReference>
<evidence type="ECO:0000256" key="1">
    <source>
        <dbReference type="ARBA" id="ARBA00038310"/>
    </source>
</evidence>
<protein>
    <submittedName>
        <fullName evidence="4">Amidohydrolase family protein</fullName>
    </submittedName>
</protein>
<dbReference type="InterPro" id="IPR006680">
    <property type="entry name" value="Amidohydro-rel"/>
</dbReference>
<dbReference type="RefSeq" id="WP_248862807.1">
    <property type="nucleotide sequence ID" value="NZ_CP086322.1"/>
</dbReference>
<reference evidence="4" key="1">
    <citation type="submission" date="2021-10" db="EMBL/GenBank/DDBJ databases">
        <title>Streptomyces nigrumlapis sp.nov.,an antimicrobial producing actinobacterium isolated from Black Gobi rocks.</title>
        <authorList>
            <person name="Wen Y."/>
            <person name="Zhang W."/>
            <person name="Liu X.G."/>
        </authorList>
    </citation>
    <scope>NUCLEOTIDE SEQUENCE</scope>
    <source>
        <strain evidence="4">ST13-2-2</strain>
    </source>
</reference>
<evidence type="ECO:0000256" key="2">
    <source>
        <dbReference type="SAM" id="MobiDB-lite"/>
    </source>
</evidence>
<evidence type="ECO:0000259" key="3">
    <source>
        <dbReference type="Pfam" id="PF04909"/>
    </source>
</evidence>
<dbReference type="Gene3D" id="3.20.20.140">
    <property type="entry name" value="Metal-dependent hydrolases"/>
    <property type="match status" value="1"/>
</dbReference>
<dbReference type="PANTHER" id="PTHR43569">
    <property type="entry name" value="AMIDOHYDROLASE"/>
    <property type="match status" value="1"/>
</dbReference>
<gene>
    <name evidence="4" type="ORF">K9S39_09145</name>
</gene>
<keyword evidence="5" id="KW-1185">Reference proteome</keyword>